<comment type="subcellular location">
    <subcellularLocation>
        <location evidence="2">Cell membrane</location>
        <topology evidence="2">Multi-pass membrane protein</topology>
    </subcellularLocation>
</comment>
<gene>
    <name evidence="20" type="ORF">EUV02_04370</name>
</gene>
<feature type="transmembrane region" description="Helical" evidence="19">
    <location>
        <begin position="111"/>
        <end position="129"/>
    </location>
</feature>
<keyword evidence="21" id="KW-1185">Reference proteome</keyword>
<organism evidence="20 21">
    <name type="scientific">Glacieibacterium arshaanense</name>
    <dbReference type="NCBI Taxonomy" id="2511025"/>
    <lineage>
        <taxon>Bacteria</taxon>
        <taxon>Pseudomonadati</taxon>
        <taxon>Pseudomonadota</taxon>
        <taxon>Alphaproteobacteria</taxon>
        <taxon>Sphingomonadales</taxon>
        <taxon>Sphingosinicellaceae</taxon>
        <taxon>Glacieibacterium</taxon>
    </lineage>
</organism>
<feature type="transmembrane region" description="Helical" evidence="19">
    <location>
        <begin position="256"/>
        <end position="274"/>
    </location>
</feature>
<keyword evidence="12 18" id="KW-0548">Nucleotidyltransferase</keyword>
<evidence type="ECO:0000256" key="2">
    <source>
        <dbReference type="ARBA" id="ARBA00004651"/>
    </source>
</evidence>
<dbReference type="GO" id="GO:0005886">
    <property type="term" value="C:plasma membrane"/>
    <property type="evidence" value="ECO:0007669"/>
    <property type="project" value="UniProtKB-SubCell"/>
</dbReference>
<feature type="transmembrane region" description="Helical" evidence="19">
    <location>
        <begin position="17"/>
        <end position="50"/>
    </location>
</feature>
<comment type="pathway">
    <text evidence="3 18">Phospholipid metabolism; CDP-diacylglycerol biosynthesis; CDP-diacylglycerol from sn-glycerol 3-phosphate: step 3/3.</text>
</comment>
<evidence type="ECO:0000256" key="18">
    <source>
        <dbReference type="RuleBase" id="RU003938"/>
    </source>
</evidence>
<feature type="transmembrane region" description="Helical" evidence="19">
    <location>
        <begin position="175"/>
        <end position="195"/>
    </location>
</feature>
<comment type="catalytic activity">
    <reaction evidence="1 18">
        <text>a 1,2-diacyl-sn-glycero-3-phosphate + CTP + H(+) = a CDP-1,2-diacyl-sn-glycerol + diphosphate</text>
        <dbReference type="Rhea" id="RHEA:16229"/>
        <dbReference type="ChEBI" id="CHEBI:15378"/>
        <dbReference type="ChEBI" id="CHEBI:33019"/>
        <dbReference type="ChEBI" id="CHEBI:37563"/>
        <dbReference type="ChEBI" id="CHEBI:58332"/>
        <dbReference type="ChEBI" id="CHEBI:58608"/>
        <dbReference type="EC" id="2.7.7.41"/>
    </reaction>
</comment>
<evidence type="ECO:0000256" key="5">
    <source>
        <dbReference type="ARBA" id="ARBA00010185"/>
    </source>
</evidence>
<feature type="transmembrane region" description="Helical" evidence="19">
    <location>
        <begin position="62"/>
        <end position="80"/>
    </location>
</feature>
<evidence type="ECO:0000256" key="15">
    <source>
        <dbReference type="ARBA" id="ARBA00023136"/>
    </source>
</evidence>
<protein>
    <recommendedName>
        <fullName evidence="7 18">Phosphatidate cytidylyltransferase</fullName>
        <ecNumber evidence="6 18">2.7.7.41</ecNumber>
    </recommendedName>
</protein>
<keyword evidence="14" id="KW-0443">Lipid metabolism</keyword>
<reference evidence="20 21" key="1">
    <citation type="submission" date="2019-02" db="EMBL/GenBank/DDBJ databases">
        <title>Polymorphobacter sp. isolated from the lake at the Tibet of China.</title>
        <authorList>
            <person name="Li A."/>
        </authorList>
    </citation>
    <scope>NUCLEOTIDE SEQUENCE [LARGE SCALE GENOMIC DNA]</scope>
    <source>
        <strain evidence="20 21">DJ1R-1</strain>
    </source>
</reference>
<keyword evidence="16" id="KW-0594">Phospholipid biosynthesis</keyword>
<keyword evidence="15 19" id="KW-0472">Membrane</keyword>
<keyword evidence="11 18" id="KW-0812">Transmembrane</keyword>
<dbReference type="OrthoDB" id="9799199at2"/>
<accession>A0A4Y9ERJ4</accession>
<keyword evidence="9" id="KW-0444">Lipid biosynthesis</keyword>
<evidence type="ECO:0000256" key="8">
    <source>
        <dbReference type="ARBA" id="ARBA00022475"/>
    </source>
</evidence>
<dbReference type="PROSITE" id="PS01315">
    <property type="entry name" value="CDS"/>
    <property type="match status" value="1"/>
</dbReference>
<evidence type="ECO:0000256" key="17">
    <source>
        <dbReference type="ARBA" id="ARBA00023264"/>
    </source>
</evidence>
<comment type="caution">
    <text evidence="20">The sequence shown here is derived from an EMBL/GenBank/DDBJ whole genome shotgun (WGS) entry which is preliminary data.</text>
</comment>
<evidence type="ECO:0000256" key="14">
    <source>
        <dbReference type="ARBA" id="ARBA00023098"/>
    </source>
</evidence>
<evidence type="ECO:0000256" key="9">
    <source>
        <dbReference type="ARBA" id="ARBA00022516"/>
    </source>
</evidence>
<evidence type="ECO:0000256" key="3">
    <source>
        <dbReference type="ARBA" id="ARBA00005119"/>
    </source>
</evidence>
<evidence type="ECO:0000256" key="16">
    <source>
        <dbReference type="ARBA" id="ARBA00023209"/>
    </source>
</evidence>
<dbReference type="Pfam" id="PF01148">
    <property type="entry name" value="CTP_transf_1"/>
    <property type="match status" value="1"/>
</dbReference>
<evidence type="ECO:0000313" key="21">
    <source>
        <dbReference type="Proteomes" id="UP000297737"/>
    </source>
</evidence>
<evidence type="ECO:0000256" key="19">
    <source>
        <dbReference type="SAM" id="Phobius"/>
    </source>
</evidence>
<dbReference type="PANTHER" id="PTHR46382:SF1">
    <property type="entry name" value="PHOSPHATIDATE CYTIDYLYLTRANSFERASE"/>
    <property type="match status" value="1"/>
</dbReference>
<dbReference type="EMBL" id="SIHO01000001">
    <property type="protein sequence ID" value="TFU06245.1"/>
    <property type="molecule type" value="Genomic_DNA"/>
</dbReference>
<evidence type="ECO:0000256" key="1">
    <source>
        <dbReference type="ARBA" id="ARBA00001698"/>
    </source>
</evidence>
<evidence type="ECO:0000313" key="20">
    <source>
        <dbReference type="EMBL" id="TFU06245.1"/>
    </source>
</evidence>
<dbReference type="EC" id="2.7.7.41" evidence="6 18"/>
<comment type="pathway">
    <text evidence="4">Lipid metabolism.</text>
</comment>
<dbReference type="Proteomes" id="UP000297737">
    <property type="component" value="Unassembled WGS sequence"/>
</dbReference>
<evidence type="ECO:0000256" key="13">
    <source>
        <dbReference type="ARBA" id="ARBA00022989"/>
    </source>
</evidence>
<keyword evidence="17" id="KW-1208">Phospholipid metabolism</keyword>
<name>A0A4Y9ERJ4_9SPHN</name>
<evidence type="ECO:0000256" key="6">
    <source>
        <dbReference type="ARBA" id="ARBA00012487"/>
    </source>
</evidence>
<evidence type="ECO:0000256" key="4">
    <source>
        <dbReference type="ARBA" id="ARBA00005189"/>
    </source>
</evidence>
<evidence type="ECO:0000256" key="7">
    <source>
        <dbReference type="ARBA" id="ARBA00019373"/>
    </source>
</evidence>
<dbReference type="AlphaFoldDB" id="A0A4Y9ERJ4"/>
<evidence type="ECO:0000256" key="12">
    <source>
        <dbReference type="ARBA" id="ARBA00022695"/>
    </source>
</evidence>
<comment type="similarity">
    <text evidence="5 18">Belongs to the CDS family.</text>
</comment>
<dbReference type="PANTHER" id="PTHR46382">
    <property type="entry name" value="PHOSPHATIDATE CYTIDYLYLTRANSFERASE"/>
    <property type="match status" value="1"/>
</dbReference>
<evidence type="ECO:0000256" key="10">
    <source>
        <dbReference type="ARBA" id="ARBA00022679"/>
    </source>
</evidence>
<dbReference type="GO" id="GO:0004605">
    <property type="term" value="F:phosphatidate cytidylyltransferase activity"/>
    <property type="evidence" value="ECO:0007669"/>
    <property type="project" value="UniProtKB-EC"/>
</dbReference>
<keyword evidence="13 19" id="KW-1133">Transmembrane helix</keyword>
<evidence type="ECO:0000256" key="11">
    <source>
        <dbReference type="ARBA" id="ARBA00022692"/>
    </source>
</evidence>
<dbReference type="RefSeq" id="WP_135244967.1">
    <property type="nucleotide sequence ID" value="NZ_SIHO01000001.1"/>
</dbReference>
<keyword evidence="8" id="KW-1003">Cell membrane</keyword>
<dbReference type="UniPathway" id="UPA00557">
    <property type="reaction ID" value="UER00614"/>
</dbReference>
<dbReference type="InterPro" id="IPR000374">
    <property type="entry name" value="PC_trans"/>
</dbReference>
<sequence length="275" mass="28067">MAASEAVAATSQLGARVVVGVLLIVVALAALWAGGFGFGALVAVAVLLMFAEWSQMFRLPRALRLAGLVVLAGSVMLTIIGQPLMAIAALATGAGVLGLGARPYVQARASWVAIGLLYAGMPAIALIWLRGTQYGLALTLLTLVTVWATDIFAYFSGRAIGGPKLAPSISPNKTWAGLVGGMAGAALAVYLVYMLLDGRIDVPSVPVLWLVALAPVLAVVAQAGDFYESWLKRRVGVKDSGNLLPGHGGIMDRLDGLVPVAVVAAVGAATLGLAG</sequence>
<feature type="transmembrane region" description="Helical" evidence="19">
    <location>
        <begin position="207"/>
        <end position="227"/>
    </location>
</feature>
<feature type="transmembrane region" description="Helical" evidence="19">
    <location>
        <begin position="135"/>
        <end position="155"/>
    </location>
</feature>
<dbReference type="GO" id="GO:0016024">
    <property type="term" value="P:CDP-diacylglycerol biosynthetic process"/>
    <property type="evidence" value="ECO:0007669"/>
    <property type="project" value="UniProtKB-UniPathway"/>
</dbReference>
<keyword evidence="10 18" id="KW-0808">Transferase</keyword>
<proteinExistence type="inferred from homology"/>